<dbReference type="EMBL" id="LLXL01001817">
    <property type="protein sequence ID" value="PKK62772.1"/>
    <property type="molecule type" value="Genomic_DNA"/>
</dbReference>
<comment type="caution">
    <text evidence="1">The sequence shown here is derived from an EMBL/GenBank/DDBJ whole genome shotgun (WGS) entry which is preliminary data.</text>
</comment>
<dbReference type="SMART" id="SM00671">
    <property type="entry name" value="SEL1"/>
    <property type="match status" value="2"/>
</dbReference>
<dbReference type="InterPro" id="IPR011009">
    <property type="entry name" value="Kinase-like_dom_sf"/>
</dbReference>
<reference evidence="1 2" key="2">
    <citation type="submission" date="2017-10" db="EMBL/GenBank/DDBJ databases">
        <title>Extensive intraspecific genome diversity in a model arbuscular mycorrhizal fungus.</title>
        <authorList>
            <person name="Chen E.C.H."/>
            <person name="Morin E."/>
            <person name="Baudet D."/>
            <person name="Noel J."/>
            <person name="Ndikumana S."/>
            <person name="Charron P."/>
            <person name="St-Onge C."/>
            <person name="Giorgi J."/>
            <person name="Grigoriev I.V."/>
            <person name="Roux C."/>
            <person name="Martin F.M."/>
            <person name="Corradi N."/>
        </authorList>
    </citation>
    <scope>NUCLEOTIDE SEQUENCE [LARGE SCALE GENOMIC DNA]</scope>
    <source>
        <strain evidence="1 2">C2</strain>
    </source>
</reference>
<dbReference type="PANTHER" id="PTHR43628:SF1">
    <property type="entry name" value="CHITIN SYNTHASE REGULATORY FACTOR 2-RELATED"/>
    <property type="match status" value="1"/>
</dbReference>
<evidence type="ECO:0000313" key="2">
    <source>
        <dbReference type="Proteomes" id="UP000233469"/>
    </source>
</evidence>
<dbReference type="SUPFAM" id="SSF56112">
    <property type="entry name" value="Protein kinase-like (PK-like)"/>
    <property type="match status" value="1"/>
</dbReference>
<dbReference type="VEuPathDB" id="FungiDB:RhiirFUN_016032"/>
<sequence length="306" mass="35438">METTNTTDTELWYEICINSLEKLAENSDNEEAMFNLANRYYNGKETEKNLEKAFHWYQKSAENGHINAMNYLAICYHNGEGIEKDLEKAIYWYQEAAENAIKTAENNSKANNETSKLLYKQSGNEIIDEFIKFTQINFSYDRFKNIEFIKARGFSKIYKATWIDGPHSKLPFEDQTIDVGLMSKICYDGLLPPITANAPKGYIELMQECWNSDPIKRPEAANILNERLRDMLSEEVSNPTEIIKPTDIAPIDNPKSKQLSNEIFTSSSKELEPLYPKKRMIENNLIEDTNCGYCYKTRANKFDIKM</sequence>
<organism evidence="1 2">
    <name type="scientific">Rhizophagus irregularis</name>
    <dbReference type="NCBI Taxonomy" id="588596"/>
    <lineage>
        <taxon>Eukaryota</taxon>
        <taxon>Fungi</taxon>
        <taxon>Fungi incertae sedis</taxon>
        <taxon>Mucoromycota</taxon>
        <taxon>Glomeromycotina</taxon>
        <taxon>Glomeromycetes</taxon>
        <taxon>Glomerales</taxon>
        <taxon>Glomeraceae</taxon>
        <taxon>Rhizophagus</taxon>
    </lineage>
</organism>
<dbReference type="Pfam" id="PF08238">
    <property type="entry name" value="Sel1"/>
    <property type="match status" value="2"/>
</dbReference>
<gene>
    <name evidence="1" type="ORF">RhiirC2_789877</name>
</gene>
<dbReference type="Gene3D" id="1.10.510.10">
    <property type="entry name" value="Transferase(Phosphotransferase) domain 1"/>
    <property type="match status" value="1"/>
</dbReference>
<dbReference type="AlphaFoldDB" id="A0A2N1MMC0"/>
<reference evidence="1 2" key="1">
    <citation type="submission" date="2016-04" db="EMBL/GenBank/DDBJ databases">
        <title>Genome analyses suggest a sexual origin of heterokaryosis in a supposedly ancient asexual fungus.</title>
        <authorList>
            <person name="Ropars J."/>
            <person name="Sedzielewska K."/>
            <person name="Noel J."/>
            <person name="Charron P."/>
            <person name="Farinelli L."/>
            <person name="Marton T."/>
            <person name="Kruger M."/>
            <person name="Pelin A."/>
            <person name="Brachmann A."/>
            <person name="Corradi N."/>
        </authorList>
    </citation>
    <scope>NUCLEOTIDE SEQUENCE [LARGE SCALE GENOMIC DNA]</scope>
    <source>
        <strain evidence="1 2">C2</strain>
    </source>
</reference>
<proteinExistence type="predicted"/>
<dbReference type="VEuPathDB" id="FungiDB:RhiirFUN_021224"/>
<dbReference type="VEuPathDB" id="FungiDB:FUN_001238"/>
<dbReference type="Gene3D" id="1.25.40.10">
    <property type="entry name" value="Tetratricopeptide repeat domain"/>
    <property type="match status" value="1"/>
</dbReference>
<dbReference type="PANTHER" id="PTHR43628">
    <property type="entry name" value="ACTIVATOR OF C KINASE PROTEIN 1-RELATED"/>
    <property type="match status" value="1"/>
</dbReference>
<dbReference type="VEuPathDB" id="FungiDB:RhiirA1_418257"/>
<dbReference type="InterPro" id="IPR006597">
    <property type="entry name" value="Sel1-like"/>
</dbReference>
<dbReference type="InterPro" id="IPR052945">
    <property type="entry name" value="Mitotic_Regulator"/>
</dbReference>
<dbReference type="VEuPathDB" id="FungiDB:FUN_010739"/>
<dbReference type="InterPro" id="IPR011990">
    <property type="entry name" value="TPR-like_helical_dom_sf"/>
</dbReference>
<evidence type="ECO:0000313" key="1">
    <source>
        <dbReference type="EMBL" id="PKK62772.1"/>
    </source>
</evidence>
<protein>
    <submittedName>
        <fullName evidence="1">HCP-like protein</fullName>
    </submittedName>
</protein>
<name>A0A2N1MMC0_9GLOM</name>
<dbReference type="SUPFAM" id="SSF81901">
    <property type="entry name" value="HCP-like"/>
    <property type="match status" value="1"/>
</dbReference>
<dbReference type="VEuPathDB" id="FungiDB:RhiirFUN_006283"/>
<accession>A0A2N1MMC0</accession>
<dbReference type="Proteomes" id="UP000233469">
    <property type="component" value="Unassembled WGS sequence"/>
</dbReference>